<keyword evidence="9" id="KW-1185">Reference proteome</keyword>
<dbReference type="AlphaFoldDB" id="A0A6P1DCW0"/>
<keyword evidence="2" id="KW-0805">Transcription regulation</keyword>
<evidence type="ECO:0000256" key="2">
    <source>
        <dbReference type="ARBA" id="ARBA00023015"/>
    </source>
</evidence>
<dbReference type="InterPro" id="IPR047057">
    <property type="entry name" value="MerR_fam"/>
</dbReference>
<dbReference type="RefSeq" id="WP_163821720.1">
    <property type="nucleotide sequence ID" value="NZ_JAAGUX010000017.1"/>
</dbReference>
<dbReference type="InterPro" id="IPR009061">
    <property type="entry name" value="DNA-bd_dom_put_sf"/>
</dbReference>
<dbReference type="Proteomes" id="UP000470876">
    <property type="component" value="Unassembled WGS sequence"/>
</dbReference>
<dbReference type="Proteomes" id="UP000468928">
    <property type="component" value="Unassembled WGS sequence"/>
</dbReference>
<protein>
    <submittedName>
        <fullName evidence="6">MerR family transcriptional regulator</fullName>
    </submittedName>
</protein>
<dbReference type="SUPFAM" id="SSF46955">
    <property type="entry name" value="Putative DNA-binding domain"/>
    <property type="match status" value="1"/>
</dbReference>
<evidence type="ECO:0000259" key="5">
    <source>
        <dbReference type="PROSITE" id="PS50937"/>
    </source>
</evidence>
<dbReference type="GO" id="GO:0003677">
    <property type="term" value="F:DNA binding"/>
    <property type="evidence" value="ECO:0007669"/>
    <property type="project" value="UniProtKB-KW"/>
</dbReference>
<organism evidence="6 8">
    <name type="scientific">Nocardia cyriacigeorgica</name>
    <dbReference type="NCBI Taxonomy" id="135487"/>
    <lineage>
        <taxon>Bacteria</taxon>
        <taxon>Bacillati</taxon>
        <taxon>Actinomycetota</taxon>
        <taxon>Actinomycetes</taxon>
        <taxon>Mycobacteriales</taxon>
        <taxon>Nocardiaceae</taxon>
        <taxon>Nocardia</taxon>
    </lineage>
</organism>
<dbReference type="EMBL" id="JAAGUX010000017">
    <property type="protein sequence ID" value="NEW56402.1"/>
    <property type="molecule type" value="Genomic_DNA"/>
</dbReference>
<evidence type="ECO:0000313" key="6">
    <source>
        <dbReference type="EMBL" id="NEW47431.1"/>
    </source>
</evidence>
<accession>A0A6P1DCW0</accession>
<dbReference type="EMBL" id="JAAGUZ010000084">
    <property type="protein sequence ID" value="NEW47431.1"/>
    <property type="molecule type" value="Genomic_DNA"/>
</dbReference>
<proteinExistence type="predicted"/>
<dbReference type="PRINTS" id="PR00040">
    <property type="entry name" value="HTHMERR"/>
</dbReference>
<evidence type="ECO:0000256" key="1">
    <source>
        <dbReference type="ARBA" id="ARBA00022491"/>
    </source>
</evidence>
<dbReference type="Gene3D" id="1.10.1660.10">
    <property type="match status" value="1"/>
</dbReference>
<dbReference type="PANTHER" id="PTHR30204">
    <property type="entry name" value="REDOX-CYCLING DRUG-SENSING TRANSCRIPTIONAL ACTIVATOR SOXR"/>
    <property type="match status" value="1"/>
</dbReference>
<dbReference type="PANTHER" id="PTHR30204:SF69">
    <property type="entry name" value="MERR-FAMILY TRANSCRIPTIONAL REGULATOR"/>
    <property type="match status" value="1"/>
</dbReference>
<evidence type="ECO:0000313" key="8">
    <source>
        <dbReference type="Proteomes" id="UP000468928"/>
    </source>
</evidence>
<evidence type="ECO:0000256" key="3">
    <source>
        <dbReference type="ARBA" id="ARBA00023125"/>
    </source>
</evidence>
<dbReference type="Pfam" id="PF13411">
    <property type="entry name" value="MerR_1"/>
    <property type="match status" value="1"/>
</dbReference>
<gene>
    <name evidence="6" type="ORF">GV789_23730</name>
    <name evidence="7" type="ORF">GV794_12180</name>
</gene>
<evidence type="ECO:0000313" key="7">
    <source>
        <dbReference type="EMBL" id="NEW56402.1"/>
    </source>
</evidence>
<dbReference type="SMART" id="SM00422">
    <property type="entry name" value="HTH_MERR"/>
    <property type="match status" value="1"/>
</dbReference>
<keyword evidence="1" id="KW-0678">Repressor</keyword>
<keyword evidence="3" id="KW-0238">DNA-binding</keyword>
<feature type="domain" description="HTH merR-type" evidence="5">
    <location>
        <begin position="10"/>
        <end position="78"/>
    </location>
</feature>
<keyword evidence="4" id="KW-0804">Transcription</keyword>
<dbReference type="CDD" id="cd00592">
    <property type="entry name" value="HTH_MerR-like"/>
    <property type="match status" value="1"/>
</dbReference>
<dbReference type="GO" id="GO:0003700">
    <property type="term" value="F:DNA-binding transcription factor activity"/>
    <property type="evidence" value="ECO:0007669"/>
    <property type="project" value="InterPro"/>
</dbReference>
<comment type="caution">
    <text evidence="6">The sequence shown here is derived from an EMBL/GenBank/DDBJ whole genome shotgun (WGS) entry which is preliminary data.</text>
</comment>
<evidence type="ECO:0000256" key="4">
    <source>
        <dbReference type="ARBA" id="ARBA00023163"/>
    </source>
</evidence>
<reference evidence="8 9" key="1">
    <citation type="submission" date="2020-01" db="EMBL/GenBank/DDBJ databases">
        <title>Genetics and antimicrobial susceptibilities of Nocardia species isolated from the soil; a comparison with species isolated from humans.</title>
        <authorList>
            <person name="Carrasco G."/>
            <person name="Monzon S."/>
            <person name="Sansegundo M."/>
            <person name="Garcia E."/>
            <person name="Garrido N."/>
            <person name="Medina M.J."/>
            <person name="Villalon P."/>
            <person name="Ramirez-Arocha A.C."/>
            <person name="Jimenez P."/>
            <person name="Cuesta I."/>
            <person name="Valdezate S."/>
        </authorList>
    </citation>
    <scope>NUCLEOTIDE SEQUENCE [LARGE SCALE GENOMIC DNA]</scope>
    <source>
        <strain evidence="6 8">CNM20110639</strain>
        <strain evidence="7 9">CNM20110649</strain>
    </source>
</reference>
<dbReference type="InterPro" id="IPR000551">
    <property type="entry name" value="MerR-type_HTH_dom"/>
</dbReference>
<dbReference type="PROSITE" id="PS50937">
    <property type="entry name" value="HTH_MERR_2"/>
    <property type="match status" value="1"/>
</dbReference>
<sequence length="306" mass="33518">MTHDTHHRDLLGIGELSRRTGVSVRTIRFYCDEGVLPSRRTSGGHRVFEPNVVDRLLAIRRLRALGLGLDAITAIASGALAIEDAVAEERARARAELDALSWRHAALLAIEQAPPAERATRIALLANAADRTAVRGTIIDFWRRVLAAMPAEMFDGFVEMDVPRIPANPTPDQVLVFAELAQLVSTPELGRVVTRQLWRSETDQIRDKRALVLGLAEAHTAVAERVLADDRPTAGAELDRYVAAHAEVRGRSDTSAFRRELATGIPDLHPATTRYWTLTADILGTTNTTGSAQRWLHAALRESVAG</sequence>
<evidence type="ECO:0000313" key="9">
    <source>
        <dbReference type="Proteomes" id="UP000470876"/>
    </source>
</evidence>
<name>A0A6P1DCW0_9NOCA</name>